<comment type="caution">
    <text evidence="1">The sequence shown here is derived from an EMBL/GenBank/DDBJ whole genome shotgun (WGS) entry which is preliminary data.</text>
</comment>
<name>A0ABT5YGM0_9GAMM</name>
<evidence type="ECO:0000313" key="1">
    <source>
        <dbReference type="EMBL" id="MDF0752813.1"/>
    </source>
</evidence>
<proteinExistence type="predicted"/>
<sequence length="93" mass="9296">AIGSGIAAAATIALALGIGFQDDAQPEAPPAREFASAARTTRTVQLAHGVTASLGAGSRLSAPEAGGPMRLRGSAFFSIRHDPARSVVVEVDG</sequence>
<evidence type="ECO:0000313" key="2">
    <source>
        <dbReference type="Proteomes" id="UP001143391"/>
    </source>
</evidence>
<dbReference type="Gene3D" id="2.60.120.1440">
    <property type="match status" value="1"/>
</dbReference>
<accession>A0ABT5YGM0</accession>
<organism evidence="1 2">
    <name type="scientific">Marinobacter iranensis</name>
    <dbReference type="NCBI Taxonomy" id="2962607"/>
    <lineage>
        <taxon>Bacteria</taxon>
        <taxon>Pseudomonadati</taxon>
        <taxon>Pseudomonadota</taxon>
        <taxon>Gammaproteobacteria</taxon>
        <taxon>Pseudomonadales</taxon>
        <taxon>Marinobacteraceae</taxon>
        <taxon>Marinobacter</taxon>
    </lineage>
</organism>
<gene>
    <name evidence="1" type="ORF">NLU14_21545</name>
</gene>
<dbReference type="EMBL" id="JANCMW010000086">
    <property type="protein sequence ID" value="MDF0752813.1"/>
    <property type="molecule type" value="Genomic_DNA"/>
</dbReference>
<keyword evidence="2" id="KW-1185">Reference proteome</keyword>
<dbReference type="Proteomes" id="UP001143391">
    <property type="component" value="Unassembled WGS sequence"/>
</dbReference>
<feature type="non-terminal residue" evidence="1">
    <location>
        <position position="93"/>
    </location>
</feature>
<evidence type="ECO:0008006" key="3">
    <source>
        <dbReference type="Google" id="ProtNLM"/>
    </source>
</evidence>
<feature type="non-terminal residue" evidence="1">
    <location>
        <position position="1"/>
    </location>
</feature>
<reference evidence="1" key="1">
    <citation type="submission" date="2022-07" db="EMBL/GenBank/DDBJ databases">
        <title>Marinobacter iranensis a new bacterium isolate from a hipersaline lake in Iran.</title>
        <authorList>
            <person name="Mohammad A.M.A."/>
            <person name="Cristina S.-P."/>
            <person name="Antonio V."/>
        </authorList>
    </citation>
    <scope>NUCLEOTIDE SEQUENCE</scope>
    <source>
        <strain evidence="1">71-i</strain>
    </source>
</reference>
<protein>
    <recommendedName>
        <fullName evidence="3">Anti-sigma factor</fullName>
    </recommendedName>
</protein>